<sequence>MASQILRQGLPTDSLWDLLGDMLMPVLQLLSPRELHVLSLVSKASRAHCEPLLYSSIEWTWLEDRPPPITAFIRTILRRPELAAHVRSVSLLGDSFISYQYDRPTIPPRINTAALDYQEAMKAMELTKVNFKMQLSWRDQMAHGTMDILTTLLLSQLYRVRKLVLGPIFTFETGILRQLFLAAAFKQASHEVPTYQHLQVVCLNFSAKQGRHGYPLRSIDLQPWFYLPAVRDLAILSSMPMEWDILTIQTPASSLLTTLHLTAVEPKHLGQLLSMTPALQKLRYNWYYRSGVDLRRPEEGSVWINLDDISLALLHVRKTLEVLVITGKVVLEEHYDYDFLEFEGTLGRIVDLHRLKSLQIPLPFLTGEFDACGAVAEEEMFPRNLESLTITDDLLLDWPWKENWDDDAVSSALQRCTYRLRNLKRVKTELCLNTLVLKGVEESWSPFTKEQLSLFRSRFLGHETLK</sequence>
<keyword evidence="2" id="KW-1185">Reference proteome</keyword>
<organism evidence="1 2">
    <name type="scientific">Rhynchosporium agropyri</name>
    <dbReference type="NCBI Taxonomy" id="914238"/>
    <lineage>
        <taxon>Eukaryota</taxon>
        <taxon>Fungi</taxon>
        <taxon>Dikarya</taxon>
        <taxon>Ascomycota</taxon>
        <taxon>Pezizomycotina</taxon>
        <taxon>Leotiomycetes</taxon>
        <taxon>Helotiales</taxon>
        <taxon>Ploettnerulaceae</taxon>
        <taxon>Rhynchosporium</taxon>
    </lineage>
</organism>
<protein>
    <recommendedName>
        <fullName evidence="3">F-box domain-containing protein</fullName>
    </recommendedName>
</protein>
<dbReference type="Proteomes" id="UP000178912">
    <property type="component" value="Unassembled WGS sequence"/>
</dbReference>
<evidence type="ECO:0000313" key="1">
    <source>
        <dbReference type="EMBL" id="CZT03466.1"/>
    </source>
</evidence>
<dbReference type="OrthoDB" id="3546605at2759"/>
<name>A0A1E1KYZ7_9HELO</name>
<evidence type="ECO:0000313" key="2">
    <source>
        <dbReference type="Proteomes" id="UP000178912"/>
    </source>
</evidence>
<gene>
    <name evidence="1" type="ORF">RAG0_10205</name>
</gene>
<reference evidence="2" key="1">
    <citation type="submission" date="2016-03" db="EMBL/GenBank/DDBJ databases">
        <authorList>
            <person name="Guldener U."/>
        </authorList>
    </citation>
    <scope>NUCLEOTIDE SEQUENCE [LARGE SCALE GENOMIC DNA]</scope>
    <source>
        <strain evidence="2">04CH-RAC-A.6.1</strain>
    </source>
</reference>
<accession>A0A1E1KYZ7</accession>
<dbReference type="AlphaFoldDB" id="A0A1E1KYZ7"/>
<evidence type="ECO:0008006" key="3">
    <source>
        <dbReference type="Google" id="ProtNLM"/>
    </source>
</evidence>
<dbReference type="EMBL" id="FJUX01000062">
    <property type="protein sequence ID" value="CZT03466.1"/>
    <property type="molecule type" value="Genomic_DNA"/>
</dbReference>
<proteinExistence type="predicted"/>